<feature type="binding site" evidence="5">
    <location>
        <position position="1054"/>
    </location>
    <ligand>
        <name>AMP</name>
        <dbReference type="ChEBI" id="CHEBI:456215"/>
    </ligand>
</feature>
<evidence type="ECO:0000256" key="2">
    <source>
        <dbReference type="ARBA" id="ARBA00022723"/>
    </source>
</evidence>
<feature type="binding site" evidence="6">
    <location>
        <position position="854"/>
    </location>
    <ligand>
        <name>Zn(2+)</name>
        <dbReference type="ChEBI" id="CHEBI:29105"/>
        <label>1</label>
    </ligand>
</feature>
<keyword evidence="2 6" id="KW-0479">Metal-binding</keyword>
<comment type="caution">
    <text evidence="9">The sequence shown here is derived from an EMBL/GenBank/DDBJ whole genome shotgun (WGS) entry which is preliminary data.</text>
</comment>
<dbReference type="VEuPathDB" id="TrichDB:TRFO_40618"/>
<dbReference type="GO" id="GO:0046872">
    <property type="term" value="F:metal ion binding"/>
    <property type="evidence" value="ECO:0007669"/>
    <property type="project" value="UniProtKB-KW"/>
</dbReference>
<dbReference type="Gene3D" id="1.10.1300.10">
    <property type="entry name" value="3'5'-cyclic nucleotide phosphodiesterase, catalytic domain"/>
    <property type="match status" value="1"/>
</dbReference>
<evidence type="ECO:0000313" key="10">
    <source>
        <dbReference type="Proteomes" id="UP000179807"/>
    </source>
</evidence>
<feature type="binding site" evidence="6">
    <location>
        <position position="891"/>
    </location>
    <ligand>
        <name>Zn(2+)</name>
        <dbReference type="ChEBI" id="CHEBI:29105"/>
        <label>1</label>
    </ligand>
</feature>
<feature type="binding site" evidence="6">
    <location>
        <position position="890"/>
    </location>
    <ligand>
        <name>Zn(2+)</name>
        <dbReference type="ChEBI" id="CHEBI:29105"/>
        <label>1</label>
    </ligand>
</feature>
<organism evidence="9 10">
    <name type="scientific">Tritrichomonas foetus</name>
    <dbReference type="NCBI Taxonomy" id="1144522"/>
    <lineage>
        <taxon>Eukaryota</taxon>
        <taxon>Metamonada</taxon>
        <taxon>Parabasalia</taxon>
        <taxon>Tritrichomonadida</taxon>
        <taxon>Tritrichomonadidae</taxon>
        <taxon>Tritrichomonas</taxon>
    </lineage>
</organism>
<dbReference type="GO" id="GO:0007165">
    <property type="term" value="P:signal transduction"/>
    <property type="evidence" value="ECO:0007669"/>
    <property type="project" value="InterPro"/>
</dbReference>
<feature type="region of interest" description="Disordered" evidence="7">
    <location>
        <begin position="17"/>
        <end position="36"/>
    </location>
</feature>
<protein>
    <submittedName>
        <fullName evidence="9">3'5'-cyclic nucleotide phosphodiesterase family protein</fullName>
    </submittedName>
</protein>
<keyword evidence="1" id="KW-0140">cGMP</keyword>
<gene>
    <name evidence="9" type="ORF">TRFO_40618</name>
</gene>
<dbReference type="GO" id="GO:0004114">
    <property type="term" value="F:3',5'-cyclic-nucleotide phosphodiesterase activity"/>
    <property type="evidence" value="ECO:0007669"/>
    <property type="project" value="InterPro"/>
</dbReference>
<evidence type="ECO:0000256" key="7">
    <source>
        <dbReference type="SAM" id="MobiDB-lite"/>
    </source>
</evidence>
<dbReference type="SUPFAM" id="SSF109604">
    <property type="entry name" value="HD-domain/PDEase-like"/>
    <property type="match status" value="1"/>
</dbReference>
<dbReference type="SUPFAM" id="SSF55781">
    <property type="entry name" value="GAF domain-like"/>
    <property type="match status" value="4"/>
</dbReference>
<feature type="binding site" evidence="6">
    <location>
        <position position="1002"/>
    </location>
    <ligand>
        <name>Zn(2+)</name>
        <dbReference type="ChEBI" id="CHEBI:29105"/>
        <label>1</label>
    </ligand>
</feature>
<dbReference type="Proteomes" id="UP000179807">
    <property type="component" value="Unassembled WGS sequence"/>
</dbReference>
<dbReference type="EMBL" id="MLAK01001435">
    <property type="protein sequence ID" value="OHS93093.1"/>
    <property type="molecule type" value="Genomic_DNA"/>
</dbReference>
<dbReference type="InterPro" id="IPR002073">
    <property type="entry name" value="PDEase_catalytic_dom"/>
</dbReference>
<name>A0A1J4J6N6_9EUKA</name>
<feature type="binding site" evidence="6">
    <location>
        <position position="891"/>
    </location>
    <ligand>
        <name>Zn(2+)</name>
        <dbReference type="ChEBI" id="CHEBI:29105"/>
        <label>2</label>
    </ligand>
</feature>
<accession>A0A1J4J6N6</accession>
<evidence type="ECO:0000259" key="8">
    <source>
        <dbReference type="PROSITE" id="PS51845"/>
    </source>
</evidence>
<feature type="compositionally biased region" description="Polar residues" evidence="7">
    <location>
        <begin position="25"/>
        <end position="36"/>
    </location>
</feature>
<dbReference type="Gene3D" id="3.30.450.40">
    <property type="match status" value="3"/>
</dbReference>
<dbReference type="CDD" id="cd00077">
    <property type="entry name" value="HDc"/>
    <property type="match status" value="1"/>
</dbReference>
<feature type="domain" description="PDEase" evidence="8">
    <location>
        <begin position="772"/>
        <end position="1097"/>
    </location>
</feature>
<feature type="binding site" evidence="5">
    <location>
        <position position="1002"/>
    </location>
    <ligand>
        <name>AMP</name>
        <dbReference type="ChEBI" id="CHEBI:456215"/>
    </ligand>
</feature>
<dbReference type="InterPro" id="IPR003607">
    <property type="entry name" value="HD/PDEase_dom"/>
</dbReference>
<dbReference type="InterPro" id="IPR003018">
    <property type="entry name" value="GAF"/>
</dbReference>
<dbReference type="SMART" id="SM00065">
    <property type="entry name" value="GAF"/>
    <property type="match status" value="2"/>
</dbReference>
<dbReference type="Pfam" id="PF01590">
    <property type="entry name" value="GAF"/>
    <property type="match status" value="2"/>
</dbReference>
<reference evidence="9" key="1">
    <citation type="submission" date="2016-10" db="EMBL/GenBank/DDBJ databases">
        <authorList>
            <person name="Benchimol M."/>
            <person name="Almeida L.G."/>
            <person name="Vasconcelos A.T."/>
            <person name="Perreira-Neves A."/>
            <person name="Rosa I.A."/>
            <person name="Tasca T."/>
            <person name="Bogo M.R."/>
            <person name="de Souza W."/>
        </authorList>
    </citation>
    <scope>NUCLEOTIDE SEQUENCE [LARGE SCALE GENOMIC DNA]</scope>
    <source>
        <strain evidence="9">K</strain>
    </source>
</reference>
<dbReference type="OrthoDB" id="74705at2759"/>
<dbReference type="AlphaFoldDB" id="A0A1J4J6N6"/>
<dbReference type="Pfam" id="PF00233">
    <property type="entry name" value="PDEase_I"/>
    <property type="match status" value="1"/>
</dbReference>
<dbReference type="PRINTS" id="PR00387">
    <property type="entry name" value="PDIESTERASE1"/>
</dbReference>
<feature type="binding site" evidence="5">
    <location>
        <position position="891"/>
    </location>
    <ligand>
        <name>AMP</name>
        <dbReference type="ChEBI" id="CHEBI:456215"/>
    </ligand>
</feature>
<proteinExistence type="predicted"/>
<dbReference type="PROSITE" id="PS51845">
    <property type="entry name" value="PDEASE_I_2"/>
    <property type="match status" value="1"/>
</dbReference>
<dbReference type="GeneID" id="94848017"/>
<feature type="binding site" evidence="5">
    <location>
        <begin position="850"/>
        <end position="854"/>
    </location>
    <ligand>
        <name>AMP</name>
        <dbReference type="ChEBI" id="CHEBI:456215"/>
    </ligand>
</feature>
<dbReference type="InterPro" id="IPR023088">
    <property type="entry name" value="PDEase"/>
</dbReference>
<dbReference type="SMART" id="SM00471">
    <property type="entry name" value="HDc"/>
    <property type="match status" value="1"/>
</dbReference>
<feature type="region of interest" description="Disordered" evidence="7">
    <location>
        <begin position="69"/>
        <end position="90"/>
    </location>
</feature>
<dbReference type="RefSeq" id="XP_068346230.1">
    <property type="nucleotide sequence ID" value="XM_068513313.1"/>
</dbReference>
<evidence type="ECO:0000256" key="6">
    <source>
        <dbReference type="PIRSR" id="PIRSR623088-3"/>
    </source>
</evidence>
<dbReference type="InterPro" id="IPR036971">
    <property type="entry name" value="PDEase_catalytic_dom_sf"/>
</dbReference>
<feature type="active site" description="Proton donor" evidence="4">
    <location>
        <position position="850"/>
    </location>
</feature>
<keyword evidence="3" id="KW-0378">Hydrolase</keyword>
<evidence type="ECO:0000256" key="3">
    <source>
        <dbReference type="ARBA" id="ARBA00022801"/>
    </source>
</evidence>
<evidence type="ECO:0000313" key="9">
    <source>
        <dbReference type="EMBL" id="OHS93093.1"/>
    </source>
</evidence>
<sequence>MSCCHYGIDPRTKRNLVPELRPIGPTSNNYSRPQTPLYNFNKNNSIGTGNNYQGQRPSTALARPVKYGYPAQTMSPRQPPKTPKRQKEQTASHNFHVVFDSIMASTRTEPLHESIERHLKDLFDADMIYVWFVASTENRFYSPTKNQACEITQSILSFVYDSNEVLNLSKPSNHKSYDRFIDSEFSPTLYIPIGDPDNHVFAIIQVFHPISKFFTTVDLTVAIGLSKKFSGYSHFLFDTDKYSEFASDIAQTTDKNVIPFLVEKLQAQFDCRAVEFWIGDTESSFLRYDTSINTYVRINNTHPGVIIRAFQTNEIANIDDCTLADEYNIDFDGDASEAVLAVPYTLDSLPSAIVLRGKFNFGRFTFSDELQLKNLTPLILKCLASGGGASGTGEDFSSRLKALLEVAEILSGVLDIDVLVPTIMDRACSLLCTERCSLFLVDSKREFLITTFHSGLDRSIKIPINRGIVGHTATTGEIVNISDAYLDNRFDQTIDKATGFRTKTILTVPIYNNRGEIAGVTEMINKNDEMHFNDEDIKMMVAFNVFCGISLDNARLYQTSLDLTRQLRGFVEMSSALNKTKTLNNIIEEILNNAKDVINAARATLFMKDPDVNTLSPFVTIGEGIVYGTKLADIILQSRKPRIFHENEILENARNSISKSVSTGSSHDVSSGLLSRVATALNLEDSGPPQSADWSNTAQLPESICCFPLLTSDQCILGVLELSCRSKILPEDIKLLDCFAVFAAVSLEKSELQKIASLGKVEVELKKYISDNERSLTDQIPAKLKIPPAEASTVFCINFDAPAWDGIGHFKVIWQIFDSFNLLSEYKITNEKFFRFLTAISGTYNKVPYHNWRHAVDVTQFVTYEIKTAKLEKVLSKFELFALLVSAICHDANHDGFTNVYNVKAETPLGILFKNQSVMETHHCSVTIGVISKEECNIFESLNPTEIKDIWNLIIKLILATDMAKHYQILQEANEILDKGEYDMSNADQRFVVMRLILKCGDISNVSRPFELADKWCDVLCDEFFRQGDLEKTNGMEYTSPLNDRAHLDKAKSQIGFYTYVCLPLYQAAARGIKELQVNVDQVSSNLEVWKANDQKNANEN</sequence>
<dbReference type="PANTHER" id="PTHR11347">
    <property type="entry name" value="CYCLIC NUCLEOTIDE PHOSPHODIESTERASE"/>
    <property type="match status" value="1"/>
</dbReference>
<dbReference type="InterPro" id="IPR029016">
    <property type="entry name" value="GAF-like_dom_sf"/>
</dbReference>
<evidence type="ECO:0000256" key="4">
    <source>
        <dbReference type="PIRSR" id="PIRSR623088-1"/>
    </source>
</evidence>
<evidence type="ECO:0000256" key="5">
    <source>
        <dbReference type="PIRSR" id="PIRSR623088-2"/>
    </source>
</evidence>
<keyword evidence="10" id="KW-1185">Reference proteome</keyword>
<evidence type="ECO:0000256" key="1">
    <source>
        <dbReference type="ARBA" id="ARBA00022535"/>
    </source>
</evidence>